<dbReference type="EMBL" id="CACSII010000001">
    <property type="protein sequence ID" value="CAA0082691.1"/>
    <property type="molecule type" value="Genomic_DNA"/>
</dbReference>
<reference evidence="2 3" key="1">
    <citation type="submission" date="2019-11" db="EMBL/GenBank/DDBJ databases">
        <authorList>
            <person name="Holert J."/>
        </authorList>
    </citation>
    <scope>NUCLEOTIDE SEQUENCE [LARGE SCALE GENOMIC DNA]</scope>
    <source>
        <strain evidence="2">BC5_2</strain>
    </source>
</reference>
<name>A0A5S9N054_9GAMM</name>
<evidence type="ECO:0000313" key="2">
    <source>
        <dbReference type="EMBL" id="CAA0082691.1"/>
    </source>
</evidence>
<evidence type="ECO:0008006" key="4">
    <source>
        <dbReference type="Google" id="ProtNLM"/>
    </source>
</evidence>
<dbReference type="AlphaFoldDB" id="A0A5S9N054"/>
<protein>
    <recommendedName>
        <fullName evidence="4">DUF4124 domain-containing protein</fullName>
    </recommendedName>
</protein>
<sequence length="199" mass="23010">MLAGAQSTAPDIEYFRYTDENGNLVIDRTIPSQYAGKGYDVLDDNGRLLRQVPRALTPEEFAQKQAREAEQKRVQAQEDAQRDYDVMLLRKYSFVSDIESEQKRKVNELKVRLAILKGNLKTLRSEIELEYEKAARIEQRGGNAAPVEERIQLLENKIITTEATLLKHQESVQALSLEYEQAIARFKQISDLRQRRQQN</sequence>
<accession>A0A5S9N054</accession>
<organism evidence="2 3">
    <name type="scientific">BD1-7 clade bacterium</name>
    <dbReference type="NCBI Taxonomy" id="2029982"/>
    <lineage>
        <taxon>Bacteria</taxon>
        <taxon>Pseudomonadati</taxon>
        <taxon>Pseudomonadota</taxon>
        <taxon>Gammaproteobacteria</taxon>
        <taxon>Cellvibrionales</taxon>
        <taxon>Spongiibacteraceae</taxon>
        <taxon>BD1-7 clade</taxon>
    </lineage>
</organism>
<feature type="coiled-coil region" evidence="1">
    <location>
        <begin position="106"/>
        <end position="140"/>
    </location>
</feature>
<gene>
    <name evidence="2" type="ORF">DPBNPPHM_00491</name>
</gene>
<dbReference type="Proteomes" id="UP000434580">
    <property type="component" value="Unassembled WGS sequence"/>
</dbReference>
<evidence type="ECO:0000313" key="3">
    <source>
        <dbReference type="Proteomes" id="UP000434580"/>
    </source>
</evidence>
<proteinExistence type="predicted"/>
<evidence type="ECO:0000256" key="1">
    <source>
        <dbReference type="SAM" id="Coils"/>
    </source>
</evidence>
<keyword evidence="1" id="KW-0175">Coiled coil</keyword>